<evidence type="ECO:0000256" key="3">
    <source>
        <dbReference type="ARBA" id="ARBA00020075"/>
    </source>
</evidence>
<evidence type="ECO:0000256" key="13">
    <source>
        <dbReference type="RuleBase" id="RU003686"/>
    </source>
</evidence>
<dbReference type="InterPro" id="IPR002408">
    <property type="entry name" value="Natriuretic_peptide_brain"/>
</dbReference>
<dbReference type="Proteomes" id="UP001177744">
    <property type="component" value="Unassembled WGS sequence"/>
</dbReference>
<gene>
    <name evidence="15" type="ORF">QTO34_002776</name>
</gene>
<keyword evidence="6" id="KW-0732">Signal</keyword>
<dbReference type="GO" id="GO:0006182">
    <property type="term" value="P:cGMP biosynthetic process"/>
    <property type="evidence" value="ECO:0007669"/>
    <property type="project" value="TreeGrafter"/>
</dbReference>
<keyword evidence="16" id="KW-1185">Reference proteome</keyword>
<accession>A0AA40HTN1</accession>
<comment type="function">
    <text evidence="12">Cardiac hormone that plays a key role in mediating cardio-renal homeostasis. May also function as a paracrine antifibrotic factor in the heart. Acts by specifically binding and stimulating NPR1 to produce cGMP, which in turn activates effector proteins that drive various biological responses. Involved in regulating the extracellular fluid volume and maintaining the fluid-electrolyte balance through natriuresis, diuresis, vasorelaxation, and inhibition of renin and aldosterone secretion. Binds the clearance receptor NPR3.</text>
</comment>
<evidence type="ECO:0000256" key="14">
    <source>
        <dbReference type="SAM" id="MobiDB-lite"/>
    </source>
</evidence>
<evidence type="ECO:0000256" key="1">
    <source>
        <dbReference type="ARBA" id="ARBA00004613"/>
    </source>
</evidence>
<dbReference type="GO" id="GO:0005179">
    <property type="term" value="F:hormone activity"/>
    <property type="evidence" value="ECO:0007669"/>
    <property type="project" value="UniProtKB-KW"/>
</dbReference>
<comment type="similarity">
    <text evidence="2 13">Belongs to the natriuretic peptide family.</text>
</comment>
<evidence type="ECO:0000256" key="2">
    <source>
        <dbReference type="ARBA" id="ARBA00009041"/>
    </source>
</evidence>
<dbReference type="Pfam" id="PF00212">
    <property type="entry name" value="ANP"/>
    <property type="match status" value="1"/>
</dbReference>
<proteinExistence type="inferred from homology"/>
<keyword evidence="8" id="KW-1015">Disulfide bond</keyword>
<dbReference type="GO" id="GO:0005576">
    <property type="term" value="C:extracellular region"/>
    <property type="evidence" value="ECO:0007669"/>
    <property type="project" value="UniProtKB-SubCell"/>
</dbReference>
<evidence type="ECO:0000256" key="5">
    <source>
        <dbReference type="ARBA" id="ARBA00022702"/>
    </source>
</evidence>
<organism evidence="15 16">
    <name type="scientific">Cnephaeus nilssonii</name>
    <name type="common">Northern bat</name>
    <name type="synonym">Eptesicus nilssonii</name>
    <dbReference type="NCBI Taxonomy" id="3371016"/>
    <lineage>
        <taxon>Eukaryota</taxon>
        <taxon>Metazoa</taxon>
        <taxon>Chordata</taxon>
        <taxon>Craniata</taxon>
        <taxon>Vertebrata</taxon>
        <taxon>Euteleostomi</taxon>
        <taxon>Mammalia</taxon>
        <taxon>Eutheria</taxon>
        <taxon>Laurasiatheria</taxon>
        <taxon>Chiroptera</taxon>
        <taxon>Yangochiroptera</taxon>
        <taxon>Vespertilionidae</taxon>
        <taxon>Cnephaeus</taxon>
    </lineage>
</organism>
<evidence type="ECO:0000256" key="4">
    <source>
        <dbReference type="ARBA" id="ARBA00022525"/>
    </source>
</evidence>
<feature type="region of interest" description="Disordered" evidence="14">
    <location>
        <begin position="1"/>
        <end position="118"/>
    </location>
</feature>
<sequence>MSLGDSQGALEAWIQGSPSPASGECRQMRSPYPMWPAGRAAKEGRGLRAPLGEVSAASQAESGAQKKRDKTLGGGGINLRGDRSRLLRDTKSRWARLLQEKPRRKPQPTTGKKNCFGHKLDRIGAHSGLGC</sequence>
<feature type="compositionally biased region" description="Basic and acidic residues" evidence="14">
    <location>
        <begin position="80"/>
        <end position="92"/>
    </location>
</feature>
<comment type="subcellular location">
    <subcellularLocation>
        <location evidence="1 13">Secreted</location>
    </subcellularLocation>
</comment>
<dbReference type="InterPro" id="IPR000663">
    <property type="entry name" value="Natr_peptide"/>
</dbReference>
<dbReference type="GO" id="GO:0097746">
    <property type="term" value="P:blood vessel diameter maintenance"/>
    <property type="evidence" value="ECO:0007669"/>
    <property type="project" value="UniProtKB-KW"/>
</dbReference>
<keyword evidence="7 13" id="KW-0838">Vasoactive</keyword>
<keyword evidence="4" id="KW-0964">Secreted</keyword>
<dbReference type="PANTHER" id="PTHR12167">
    <property type="entry name" value="C-TYPE NATRIURETIC PEPTIDE"/>
    <property type="match status" value="1"/>
</dbReference>
<dbReference type="InterPro" id="IPR030480">
    <property type="entry name" value="Natr_peptide_CS"/>
</dbReference>
<evidence type="ECO:0000313" key="16">
    <source>
        <dbReference type="Proteomes" id="UP001177744"/>
    </source>
</evidence>
<evidence type="ECO:0000313" key="15">
    <source>
        <dbReference type="EMBL" id="KAK1336741.1"/>
    </source>
</evidence>
<evidence type="ECO:0000256" key="10">
    <source>
        <dbReference type="ARBA" id="ARBA00032322"/>
    </source>
</evidence>
<evidence type="ECO:0000256" key="9">
    <source>
        <dbReference type="ARBA" id="ARBA00031802"/>
    </source>
</evidence>
<dbReference type="GO" id="GO:0007168">
    <property type="term" value="P:receptor guanylyl cyclase signaling pathway"/>
    <property type="evidence" value="ECO:0007669"/>
    <property type="project" value="TreeGrafter"/>
</dbReference>
<dbReference type="PROSITE" id="PS00263">
    <property type="entry name" value="NATRIURETIC_PEPTIDE"/>
    <property type="match status" value="1"/>
</dbReference>
<dbReference type="PANTHER" id="PTHR12167:SF2">
    <property type="entry name" value="C-TYPE NATRIURETIC PEPTIDE"/>
    <property type="match status" value="1"/>
</dbReference>
<dbReference type="AlphaFoldDB" id="A0AA40HTN1"/>
<dbReference type="EMBL" id="JAULJE010000012">
    <property type="protein sequence ID" value="KAK1336741.1"/>
    <property type="molecule type" value="Genomic_DNA"/>
</dbReference>
<comment type="caution">
    <text evidence="15">The sequence shown here is derived from an EMBL/GenBank/DDBJ whole genome shotgun (WGS) entry which is preliminary data.</text>
</comment>
<name>A0AA40HTN1_CNENI</name>
<evidence type="ECO:0000256" key="12">
    <source>
        <dbReference type="ARBA" id="ARBA00045790"/>
    </source>
</evidence>
<dbReference type="SMART" id="SM00183">
    <property type="entry name" value="NAT_PEP"/>
    <property type="match status" value="1"/>
</dbReference>
<protein>
    <recommendedName>
        <fullName evidence="3">Natriuretic peptides B</fullName>
    </recommendedName>
    <alternativeName>
        <fullName evidence="9">Brain natriuretic factor prohormone</fullName>
    </alternativeName>
    <alternativeName>
        <fullName evidence="10">Gamma-brain natriuretic peptide</fullName>
    </alternativeName>
    <alternativeName>
        <fullName evidence="11">Iso-ANP</fullName>
    </alternativeName>
</protein>
<evidence type="ECO:0000256" key="11">
    <source>
        <dbReference type="ARBA" id="ARBA00032369"/>
    </source>
</evidence>
<dbReference type="PRINTS" id="PR00712">
    <property type="entry name" value="BNATPEPTIDE"/>
</dbReference>
<evidence type="ECO:0000256" key="7">
    <source>
        <dbReference type="ARBA" id="ARBA00022858"/>
    </source>
</evidence>
<reference evidence="15" key="1">
    <citation type="submission" date="2023-06" db="EMBL/GenBank/DDBJ databases">
        <title>Reference genome for the Northern bat (Eptesicus nilssonii), a most northern bat species.</title>
        <authorList>
            <person name="Laine V.N."/>
            <person name="Pulliainen A.T."/>
            <person name="Lilley T.M."/>
        </authorList>
    </citation>
    <scope>NUCLEOTIDE SEQUENCE</scope>
    <source>
        <strain evidence="15">BLF_Eptnil</strain>
        <tissue evidence="15">Kidney</tissue>
    </source>
</reference>
<keyword evidence="5" id="KW-0372">Hormone</keyword>
<evidence type="ECO:0000256" key="6">
    <source>
        <dbReference type="ARBA" id="ARBA00022729"/>
    </source>
</evidence>
<evidence type="ECO:0000256" key="8">
    <source>
        <dbReference type="ARBA" id="ARBA00023157"/>
    </source>
</evidence>